<evidence type="ECO:0000313" key="5">
    <source>
        <dbReference type="Proteomes" id="UP000824123"/>
    </source>
</evidence>
<protein>
    <submittedName>
        <fullName evidence="4">NUDIX hydrolase</fullName>
    </submittedName>
</protein>
<sequence length="182" mass="20019">MANEDIMERKLSGETMFRGKLLDVEHWQVELPDGRTALREIVVHGAAVAVVPVDADGYVTLVRQYRPAVGRAMLEIPAGLLDSPDEPELEAAQRELREETGLIAANWVKLCDITPSPGYLTERIALFLARDLSQGETDLDDDEFLRVEKLPLGELVGRVMRGELTDAKTLLGAVMAARVLGV</sequence>
<dbReference type="GO" id="GO:0016787">
    <property type="term" value="F:hydrolase activity"/>
    <property type="evidence" value="ECO:0007669"/>
    <property type="project" value="UniProtKB-KW"/>
</dbReference>
<dbReference type="PANTHER" id="PTHR11839">
    <property type="entry name" value="UDP/ADP-SUGAR PYROPHOSPHATASE"/>
    <property type="match status" value="1"/>
</dbReference>
<dbReference type="InterPro" id="IPR015797">
    <property type="entry name" value="NUDIX_hydrolase-like_dom_sf"/>
</dbReference>
<dbReference type="EMBL" id="DVNK01000039">
    <property type="protein sequence ID" value="HIU46913.1"/>
    <property type="molecule type" value="Genomic_DNA"/>
</dbReference>
<dbReference type="SUPFAM" id="SSF55811">
    <property type="entry name" value="Nudix"/>
    <property type="match status" value="1"/>
</dbReference>
<dbReference type="InterPro" id="IPR000086">
    <property type="entry name" value="NUDIX_hydrolase_dom"/>
</dbReference>
<evidence type="ECO:0000259" key="3">
    <source>
        <dbReference type="PROSITE" id="PS51462"/>
    </source>
</evidence>
<evidence type="ECO:0000313" key="4">
    <source>
        <dbReference type="EMBL" id="HIU46913.1"/>
    </source>
</evidence>
<dbReference type="GO" id="GO:0006753">
    <property type="term" value="P:nucleoside phosphate metabolic process"/>
    <property type="evidence" value="ECO:0007669"/>
    <property type="project" value="TreeGrafter"/>
</dbReference>
<dbReference type="Proteomes" id="UP000824123">
    <property type="component" value="Unassembled WGS sequence"/>
</dbReference>
<gene>
    <name evidence="4" type="ORF">IAC59_06610</name>
</gene>
<dbReference type="PROSITE" id="PS51462">
    <property type="entry name" value="NUDIX"/>
    <property type="match status" value="1"/>
</dbReference>
<evidence type="ECO:0000256" key="2">
    <source>
        <dbReference type="ARBA" id="ARBA00022801"/>
    </source>
</evidence>
<dbReference type="Pfam" id="PF00293">
    <property type="entry name" value="NUDIX"/>
    <property type="match status" value="1"/>
</dbReference>
<dbReference type="AlphaFoldDB" id="A0A9D1S586"/>
<name>A0A9D1S586_9FIRM</name>
<accession>A0A9D1S586</accession>
<reference evidence="4" key="1">
    <citation type="submission" date="2020-10" db="EMBL/GenBank/DDBJ databases">
        <authorList>
            <person name="Gilroy R."/>
        </authorList>
    </citation>
    <scope>NUCLEOTIDE SEQUENCE</scope>
    <source>
        <strain evidence="4">ChiSxjej2B14-8506</strain>
    </source>
</reference>
<comment type="caution">
    <text evidence="4">The sequence shown here is derived from an EMBL/GenBank/DDBJ whole genome shotgun (WGS) entry which is preliminary data.</text>
</comment>
<dbReference type="GO" id="GO:0005829">
    <property type="term" value="C:cytosol"/>
    <property type="evidence" value="ECO:0007669"/>
    <property type="project" value="TreeGrafter"/>
</dbReference>
<evidence type="ECO:0000256" key="1">
    <source>
        <dbReference type="ARBA" id="ARBA00001946"/>
    </source>
</evidence>
<keyword evidence="2 4" id="KW-0378">Hydrolase</keyword>
<reference evidence="4" key="2">
    <citation type="journal article" date="2021" name="PeerJ">
        <title>Extensive microbial diversity within the chicken gut microbiome revealed by metagenomics and culture.</title>
        <authorList>
            <person name="Gilroy R."/>
            <person name="Ravi A."/>
            <person name="Getino M."/>
            <person name="Pursley I."/>
            <person name="Horton D.L."/>
            <person name="Alikhan N.F."/>
            <person name="Baker D."/>
            <person name="Gharbi K."/>
            <person name="Hall N."/>
            <person name="Watson M."/>
            <person name="Adriaenssens E.M."/>
            <person name="Foster-Nyarko E."/>
            <person name="Jarju S."/>
            <person name="Secka A."/>
            <person name="Antonio M."/>
            <person name="Oren A."/>
            <person name="Chaudhuri R.R."/>
            <person name="La Ragione R."/>
            <person name="Hildebrand F."/>
            <person name="Pallen M.J."/>
        </authorList>
    </citation>
    <scope>NUCLEOTIDE SEQUENCE</scope>
    <source>
        <strain evidence="4">ChiSxjej2B14-8506</strain>
    </source>
</reference>
<proteinExistence type="predicted"/>
<dbReference type="Gene3D" id="3.90.79.10">
    <property type="entry name" value="Nucleoside Triphosphate Pyrophosphohydrolase"/>
    <property type="match status" value="1"/>
</dbReference>
<dbReference type="GO" id="GO:0019693">
    <property type="term" value="P:ribose phosphate metabolic process"/>
    <property type="evidence" value="ECO:0007669"/>
    <property type="project" value="TreeGrafter"/>
</dbReference>
<dbReference type="PANTHER" id="PTHR11839:SF18">
    <property type="entry name" value="NUDIX HYDROLASE DOMAIN-CONTAINING PROTEIN"/>
    <property type="match status" value="1"/>
</dbReference>
<feature type="domain" description="Nudix hydrolase" evidence="3">
    <location>
        <begin position="43"/>
        <end position="172"/>
    </location>
</feature>
<organism evidence="4 5">
    <name type="scientific">Candidatus Fimadaptatus faecigallinarum</name>
    <dbReference type="NCBI Taxonomy" id="2840814"/>
    <lineage>
        <taxon>Bacteria</taxon>
        <taxon>Bacillati</taxon>
        <taxon>Bacillota</taxon>
        <taxon>Clostridia</taxon>
        <taxon>Eubacteriales</taxon>
        <taxon>Candidatus Fimadaptatus</taxon>
    </lineage>
</organism>
<comment type="cofactor">
    <cofactor evidence="1">
        <name>Mg(2+)</name>
        <dbReference type="ChEBI" id="CHEBI:18420"/>
    </cofactor>
</comment>